<keyword evidence="5" id="KW-1185">Reference proteome</keyword>
<dbReference type="SUPFAM" id="SSF47576">
    <property type="entry name" value="Calponin-homology domain, CH-domain"/>
    <property type="match status" value="1"/>
</dbReference>
<name>A0AAV2ZHL8_9STRA</name>
<dbReference type="AlphaFoldDB" id="A0AAV2ZHL8"/>
<feature type="compositionally biased region" description="Polar residues" evidence="2">
    <location>
        <begin position="431"/>
        <end position="441"/>
    </location>
</feature>
<dbReference type="EMBL" id="DAKRPA010000003">
    <property type="protein sequence ID" value="DBA05050.1"/>
    <property type="molecule type" value="Genomic_DNA"/>
</dbReference>
<keyword evidence="1" id="KW-0175">Coiled coil</keyword>
<evidence type="ECO:0000313" key="4">
    <source>
        <dbReference type="EMBL" id="DBA05050.1"/>
    </source>
</evidence>
<feature type="region of interest" description="Disordered" evidence="2">
    <location>
        <begin position="561"/>
        <end position="614"/>
    </location>
</feature>
<dbReference type="Gene3D" id="1.10.418.10">
    <property type="entry name" value="Calponin-like domain"/>
    <property type="match status" value="1"/>
</dbReference>
<dbReference type="PROSITE" id="PS50021">
    <property type="entry name" value="CH"/>
    <property type="match status" value="1"/>
</dbReference>
<gene>
    <name evidence="4" type="ORF">N0F65_000738</name>
</gene>
<evidence type="ECO:0000256" key="1">
    <source>
        <dbReference type="SAM" id="Coils"/>
    </source>
</evidence>
<evidence type="ECO:0000259" key="3">
    <source>
        <dbReference type="PROSITE" id="PS50021"/>
    </source>
</evidence>
<feature type="domain" description="Calponin-homology (CH)" evidence="3">
    <location>
        <begin position="7"/>
        <end position="124"/>
    </location>
</feature>
<feature type="compositionally biased region" description="Basic residues" evidence="2">
    <location>
        <begin position="584"/>
        <end position="604"/>
    </location>
</feature>
<feature type="region of interest" description="Disordered" evidence="2">
    <location>
        <begin position="275"/>
        <end position="447"/>
    </location>
</feature>
<proteinExistence type="predicted"/>
<dbReference type="InterPro" id="IPR001715">
    <property type="entry name" value="CH_dom"/>
</dbReference>
<comment type="caution">
    <text evidence="4">The sequence shown here is derived from an EMBL/GenBank/DDBJ whole genome shotgun (WGS) entry which is preliminary data.</text>
</comment>
<accession>A0AAV2ZHL8</accession>
<dbReference type="InterPro" id="IPR036872">
    <property type="entry name" value="CH_dom_sf"/>
</dbReference>
<protein>
    <recommendedName>
        <fullName evidence="3">Calponin-homology (CH) domain-containing protein</fullName>
    </recommendedName>
</protein>
<evidence type="ECO:0000313" key="5">
    <source>
        <dbReference type="Proteomes" id="UP001146120"/>
    </source>
</evidence>
<feature type="region of interest" description="Disordered" evidence="2">
    <location>
        <begin position="509"/>
        <end position="549"/>
    </location>
</feature>
<dbReference type="CDD" id="cd00014">
    <property type="entry name" value="CH_SF"/>
    <property type="match status" value="1"/>
</dbReference>
<feature type="compositionally biased region" description="Low complexity" evidence="2">
    <location>
        <begin position="562"/>
        <end position="583"/>
    </location>
</feature>
<feature type="region of interest" description="Disordered" evidence="2">
    <location>
        <begin position="197"/>
        <end position="220"/>
    </location>
</feature>
<organism evidence="4 5">
    <name type="scientific">Lagenidium giganteum</name>
    <dbReference type="NCBI Taxonomy" id="4803"/>
    <lineage>
        <taxon>Eukaryota</taxon>
        <taxon>Sar</taxon>
        <taxon>Stramenopiles</taxon>
        <taxon>Oomycota</taxon>
        <taxon>Peronosporomycetes</taxon>
        <taxon>Pythiales</taxon>
        <taxon>Pythiaceae</taxon>
    </lineage>
</organism>
<dbReference type="Proteomes" id="UP001146120">
    <property type="component" value="Unassembled WGS sequence"/>
</dbReference>
<reference evidence="4" key="2">
    <citation type="journal article" date="2023" name="Microbiol Resour">
        <title>Decontamination and Annotation of the Draft Genome Sequence of the Oomycete Lagenidium giganteum ARSEF 373.</title>
        <authorList>
            <person name="Morgan W.R."/>
            <person name="Tartar A."/>
        </authorList>
    </citation>
    <scope>NUCLEOTIDE SEQUENCE</scope>
    <source>
        <strain evidence="4">ARSEF 373</strain>
    </source>
</reference>
<evidence type="ECO:0000256" key="2">
    <source>
        <dbReference type="SAM" id="MobiDB-lite"/>
    </source>
</evidence>
<feature type="compositionally biased region" description="Basic and acidic residues" evidence="2">
    <location>
        <begin position="411"/>
        <end position="421"/>
    </location>
</feature>
<feature type="compositionally biased region" description="Low complexity" evidence="2">
    <location>
        <begin position="295"/>
        <end position="329"/>
    </location>
</feature>
<feature type="coiled-coil region" evidence="1">
    <location>
        <begin position="631"/>
        <end position="801"/>
    </location>
</feature>
<reference evidence="4" key="1">
    <citation type="submission" date="2022-11" db="EMBL/GenBank/DDBJ databases">
        <authorList>
            <person name="Morgan W.R."/>
            <person name="Tartar A."/>
        </authorList>
    </citation>
    <scope>NUCLEOTIDE SEQUENCE</scope>
    <source>
        <strain evidence="4">ARSEF 373</strain>
    </source>
</reference>
<sequence>MAADDVAQGAQDAMQWIQMELQSHELTPAPDTSSLCAFLRDGRALCLLATALDERNETIGKHLQRSLHQLSTFHSLERIQFFIKWCRNDVRLEEQHIFTSVQLLDEANDSAVFACVDALRTKFRPNSVGASQAPKTPVVEKAMVDDVVAPHDENTPANAIGSIKARPASASRLHSFLSKFPSDTAIVDSSDAIEPEAPVIPEDVPVDAEPSPSSPKSTSRLKIPSIFSAAASAFTKKDTSAPTTAADAVAPKATTPGKVAKLEIPGAFARRRSLSCGGEEMTQSSSSMSPPPAPATSRSRPVSKLQIPSAFSASSPAPSTTAATTATTPVRKPASPSPSPRAASSPSPQTKLGIPAAFTRANSDSPAKSPLKASATASAESSPEKSKTPARLKIPSAFTQTATPTQSVTPAHDKPASPEREDTSDEGPPTMTRSISQPTTQPKRKSKLAAFLSTVEVASAFSSSSTPSAAEPVVQQEPVAPVSAPAAIEVPAEPEAPAPVVAPEASMVLETPPCGLSGGSDNHSENEEQPFFVVEDEQVQKTPKPQSRKSKLFAFLSAVDGPAAVPSTPPEVEAAPAPVSSPKRSPKKQRSPSPKKAKSPRSPRRQASVDVEAVAPVVAPVAAVPVVVAEDTELRAEKDRLAQECSDLKQKVATLEGDAARQQQELQALRDELLALREQMAVEKAELERKHQSELESAVKRAEDESKTRAQAEILVMQERLAKDKKELEDQVRSLTLADQVRQSDLEAVREELKNQQALVHQAKDSEEAARFAAQMAFAARDEAEEMSRLQKKKIEELTQQLQGSL</sequence>
<dbReference type="Pfam" id="PF00307">
    <property type="entry name" value="CH"/>
    <property type="match status" value="1"/>
</dbReference>
<feature type="compositionally biased region" description="Polar residues" evidence="2">
    <location>
        <begin position="397"/>
        <end position="409"/>
    </location>
</feature>